<feature type="compositionally biased region" description="Polar residues" evidence="3">
    <location>
        <begin position="467"/>
        <end position="480"/>
    </location>
</feature>
<feature type="region of interest" description="Disordered" evidence="3">
    <location>
        <begin position="921"/>
        <end position="1013"/>
    </location>
</feature>
<evidence type="ECO:0000259" key="4">
    <source>
        <dbReference type="PROSITE" id="PS50039"/>
    </source>
</evidence>
<sequence>MSIPFDIAALSAQVWNSLSDDSDADEEVEKRAETRDKASGPDLGSSLDLQLADSWASQLHSTLQQLDGGSIDFSALDAAISSLNQPASLDCEEFTAASAAEDPIFSSTTVADINPLDEEQNQPISSLASSIEPFSLDQLIASALLESSNPKPASDDTVDEVDQMLDRLFNSESHGSSFTTPIVTSSPMAPTTATSSEITIDPLLGSVAPSPPPTLSTPHSPQPILRTDASTSQQTLPPENRLQPLPNLSHRPATSLTTSLEQLANPPPGQQPNYPWWTIIRAAIMGSRYGMMTREEICEALANRWEYFRLTNTHETRVWKSAVGHNLSVKECFVRVFVEGEGNTSYYIIDTAVDPVKGRLSKGKNQDRVTVPRIARRPVIPSNLDLSTQARWSPAIAAIRNAKYGFPEVRPAPVPIARVAESDSDDEDGESDESESAESSETDSAPQPMPGSLLGSSLSAIVGANRPSLTKQPARPNSNARLKVPTQPLARPRQNRPPARLAPRQAQQGPSGSTSNSSLRPVPPARRRPASRSTAVARRLNPISPPRTIPVPSMQPDHRPLSPAFCPSSPVLRPPSPVALPVLLPRSPSPVLLSLEEQVAAALADVTASLPLQLDDECPPSPSRPSSPFALPMLPQSSLPVSMSLEEQVAAALADVTASLPLQLDEEDEEDEDVPIAENQVALLAEDQVAPKTKDKEAPITEDRAEPQDDPPPSEPACPLFDFNNLMKEVQAEVEIELNEDDESLAESDGEGMALNLDNMLAAASAEILNAEPDVSVPHELEESCIIPVDMNLEVAAENESDAAPEPKKRSADEAGLDNLLQNLIDEATHIEEANMNMGSPSANPDINDGPDNDEPGVDLAVQHLDDAISQATAAAEARAQEELVKELEDRERARLKALSERITSSLIGVVQLTPSGDIPVHPLPLPPAPPGSPVRFSPPSPPPVRVSHTRHRPSLTRRPTSSQSHPTVRTTAAARPKPTGPLVTIDRRTRASGARNPGRRLNLPLPSAHTPVDDRIDETALAPSLLESIQVVTLERPRNTFPELAKEAILSHPGGKMTAAEIFKVVEKKYPYFITAPESWKATLRNVLTSHSCFVKIPRPADAPGRGDWWSTVDLPLWKRRRTTAKAKQDEDFLGRHAREQMRKSRVSVRQGLSAITGSSSVGVGRSGTASISLNLPRPFNMGMT</sequence>
<evidence type="ECO:0000256" key="3">
    <source>
        <dbReference type="SAM" id="MobiDB-lite"/>
    </source>
</evidence>
<keyword evidence="6" id="KW-1185">Reference proteome</keyword>
<dbReference type="InterPro" id="IPR036390">
    <property type="entry name" value="WH_DNA-bd_sf"/>
</dbReference>
<feature type="compositionally biased region" description="Low complexity" evidence="3">
    <location>
        <begin position="442"/>
        <end position="459"/>
    </location>
</feature>
<dbReference type="InterPro" id="IPR050211">
    <property type="entry name" value="FOX_domain-containing"/>
</dbReference>
<feature type="region of interest" description="Disordered" evidence="3">
    <location>
        <begin position="18"/>
        <end position="45"/>
    </location>
</feature>
<dbReference type="GO" id="GO:0005634">
    <property type="term" value="C:nucleus"/>
    <property type="evidence" value="ECO:0007669"/>
    <property type="project" value="UniProtKB-SubCell"/>
</dbReference>
<feature type="compositionally biased region" description="Acidic residues" evidence="3">
    <location>
        <begin position="422"/>
        <end position="441"/>
    </location>
</feature>
<keyword evidence="2" id="KW-0539">Nucleus</keyword>
<dbReference type="PRINTS" id="PR00053">
    <property type="entry name" value="FORKHEAD"/>
</dbReference>
<comment type="caution">
    <text evidence="5">The sequence shown here is derived from an EMBL/GenBank/DDBJ whole genome shotgun (WGS) entry which is preliminary data.</text>
</comment>
<organism evidence="5 6">
    <name type="scientific">Cronartium quercuum f. sp. fusiforme G11</name>
    <dbReference type="NCBI Taxonomy" id="708437"/>
    <lineage>
        <taxon>Eukaryota</taxon>
        <taxon>Fungi</taxon>
        <taxon>Dikarya</taxon>
        <taxon>Basidiomycota</taxon>
        <taxon>Pucciniomycotina</taxon>
        <taxon>Pucciniomycetes</taxon>
        <taxon>Pucciniales</taxon>
        <taxon>Coleosporiaceae</taxon>
        <taxon>Cronartium</taxon>
    </lineage>
</organism>
<feature type="compositionally biased region" description="Basic and acidic residues" evidence="3">
    <location>
        <begin position="28"/>
        <end position="39"/>
    </location>
</feature>
<dbReference type="GO" id="GO:0000981">
    <property type="term" value="F:DNA-binding transcription factor activity, RNA polymerase II-specific"/>
    <property type="evidence" value="ECO:0007669"/>
    <property type="project" value="TreeGrafter"/>
</dbReference>
<dbReference type="EMBL" id="MU167362">
    <property type="protein sequence ID" value="KAG0142029.1"/>
    <property type="molecule type" value="Genomic_DNA"/>
</dbReference>
<feature type="compositionally biased region" description="Pro residues" evidence="3">
    <location>
        <begin position="922"/>
        <end position="945"/>
    </location>
</feature>
<dbReference type="OrthoDB" id="2505876at2759"/>
<proteinExistence type="predicted"/>
<dbReference type="GO" id="GO:0000978">
    <property type="term" value="F:RNA polymerase II cis-regulatory region sequence-specific DNA binding"/>
    <property type="evidence" value="ECO:0007669"/>
    <property type="project" value="TreeGrafter"/>
</dbReference>
<feature type="compositionally biased region" description="Polar residues" evidence="3">
    <location>
        <begin position="228"/>
        <end position="237"/>
    </location>
</feature>
<feature type="compositionally biased region" description="Basic and acidic residues" evidence="3">
    <location>
        <begin position="692"/>
        <end position="707"/>
    </location>
</feature>
<protein>
    <recommendedName>
        <fullName evidence="4">Fork-head domain-containing protein</fullName>
    </recommendedName>
</protein>
<feature type="DNA-binding region" description="Fork-head" evidence="2">
    <location>
        <begin position="271"/>
        <end position="370"/>
    </location>
</feature>
<dbReference type="Proteomes" id="UP000886653">
    <property type="component" value="Unassembled WGS sequence"/>
</dbReference>
<feature type="compositionally biased region" description="Polar residues" evidence="3">
    <location>
        <begin position="171"/>
        <end position="183"/>
    </location>
</feature>
<dbReference type="SUPFAM" id="SSF46785">
    <property type="entry name" value="Winged helix' DNA-binding domain"/>
    <property type="match status" value="2"/>
</dbReference>
<feature type="DNA-binding region" description="Fork-head" evidence="2">
    <location>
        <begin position="1037"/>
        <end position="1112"/>
    </location>
</feature>
<dbReference type="SMART" id="SM00339">
    <property type="entry name" value="FH"/>
    <property type="match status" value="2"/>
</dbReference>
<feature type="domain" description="Fork-head" evidence="4">
    <location>
        <begin position="271"/>
        <end position="370"/>
    </location>
</feature>
<dbReference type="InterPro" id="IPR001766">
    <property type="entry name" value="Fork_head_dom"/>
</dbReference>
<feature type="compositionally biased region" description="Polar residues" evidence="3">
    <location>
        <begin position="958"/>
        <end position="971"/>
    </location>
</feature>
<evidence type="ECO:0000256" key="2">
    <source>
        <dbReference type="PROSITE-ProRule" id="PRU00089"/>
    </source>
</evidence>
<feature type="region of interest" description="Disordered" evidence="3">
    <location>
        <begin position="420"/>
        <end position="550"/>
    </location>
</feature>
<dbReference type="Pfam" id="PF00250">
    <property type="entry name" value="Forkhead"/>
    <property type="match status" value="2"/>
</dbReference>
<feature type="region of interest" description="Disordered" evidence="3">
    <location>
        <begin position="685"/>
        <end position="715"/>
    </location>
</feature>
<dbReference type="PANTHER" id="PTHR11829:SF343">
    <property type="entry name" value="FORK-HEAD DOMAIN-CONTAINING PROTEIN"/>
    <property type="match status" value="1"/>
</dbReference>
<name>A0A9P6T803_9BASI</name>
<dbReference type="PROSITE" id="PS50039">
    <property type="entry name" value="FORK_HEAD_3"/>
    <property type="match status" value="2"/>
</dbReference>
<keyword evidence="1 2" id="KW-0238">DNA-binding</keyword>
<feature type="region of interest" description="Disordered" evidence="3">
    <location>
        <begin position="171"/>
        <end position="252"/>
    </location>
</feature>
<feature type="compositionally biased region" description="Polar residues" evidence="3">
    <location>
        <begin position="505"/>
        <end position="516"/>
    </location>
</feature>
<dbReference type="PANTHER" id="PTHR11829">
    <property type="entry name" value="FORKHEAD BOX PROTEIN"/>
    <property type="match status" value="1"/>
</dbReference>
<dbReference type="CDD" id="cd00059">
    <property type="entry name" value="FH_FOX"/>
    <property type="match status" value="1"/>
</dbReference>
<evidence type="ECO:0000313" key="6">
    <source>
        <dbReference type="Proteomes" id="UP000886653"/>
    </source>
</evidence>
<comment type="subcellular location">
    <subcellularLocation>
        <location evidence="2">Nucleus</location>
    </subcellularLocation>
</comment>
<accession>A0A9P6T803</accession>
<dbReference type="AlphaFoldDB" id="A0A9P6T803"/>
<feature type="domain" description="Fork-head" evidence="4">
    <location>
        <begin position="1037"/>
        <end position="1112"/>
    </location>
</feature>
<gene>
    <name evidence="5" type="ORF">CROQUDRAFT_663043</name>
</gene>
<dbReference type="Gene3D" id="1.10.10.10">
    <property type="entry name" value="Winged helix-like DNA-binding domain superfamily/Winged helix DNA-binding domain"/>
    <property type="match status" value="2"/>
</dbReference>
<dbReference type="InterPro" id="IPR036388">
    <property type="entry name" value="WH-like_DNA-bd_sf"/>
</dbReference>
<evidence type="ECO:0000256" key="1">
    <source>
        <dbReference type="ARBA" id="ARBA00023125"/>
    </source>
</evidence>
<evidence type="ECO:0000313" key="5">
    <source>
        <dbReference type="EMBL" id="KAG0142029.1"/>
    </source>
</evidence>
<feature type="compositionally biased region" description="Low complexity" evidence="3">
    <location>
        <begin position="184"/>
        <end position="196"/>
    </location>
</feature>
<reference evidence="5" key="1">
    <citation type="submission" date="2013-11" db="EMBL/GenBank/DDBJ databases">
        <title>Genome sequence of the fusiform rust pathogen reveals effectors for host alternation and coevolution with pine.</title>
        <authorList>
            <consortium name="DOE Joint Genome Institute"/>
            <person name="Smith K."/>
            <person name="Pendleton A."/>
            <person name="Kubisiak T."/>
            <person name="Anderson C."/>
            <person name="Salamov A."/>
            <person name="Aerts A."/>
            <person name="Riley R."/>
            <person name="Clum A."/>
            <person name="Lindquist E."/>
            <person name="Ence D."/>
            <person name="Campbell M."/>
            <person name="Kronenberg Z."/>
            <person name="Feau N."/>
            <person name="Dhillon B."/>
            <person name="Hamelin R."/>
            <person name="Burleigh J."/>
            <person name="Smith J."/>
            <person name="Yandell M."/>
            <person name="Nelson C."/>
            <person name="Grigoriev I."/>
            <person name="Davis J."/>
        </authorList>
    </citation>
    <scope>NUCLEOTIDE SEQUENCE</scope>
    <source>
        <strain evidence="5">G11</strain>
    </source>
</reference>